<keyword evidence="1" id="KW-0472">Membrane</keyword>
<keyword evidence="1" id="KW-0812">Transmembrane</keyword>
<feature type="transmembrane region" description="Helical" evidence="1">
    <location>
        <begin position="18"/>
        <end position="38"/>
    </location>
</feature>
<protein>
    <submittedName>
        <fullName evidence="2">Uncharacterized protein</fullName>
    </submittedName>
</protein>
<keyword evidence="1" id="KW-1133">Transmembrane helix</keyword>
<dbReference type="RefSeq" id="WP_185676801.1">
    <property type="nucleotide sequence ID" value="NZ_JACHVB010000054.1"/>
</dbReference>
<keyword evidence="3" id="KW-1185">Reference proteome</keyword>
<dbReference type="AlphaFoldDB" id="A0A842HJX7"/>
<organism evidence="2 3">
    <name type="scientific">Ruficoccus amylovorans</name>
    <dbReference type="NCBI Taxonomy" id="1804625"/>
    <lineage>
        <taxon>Bacteria</taxon>
        <taxon>Pseudomonadati</taxon>
        <taxon>Verrucomicrobiota</taxon>
        <taxon>Opitutia</taxon>
        <taxon>Puniceicoccales</taxon>
        <taxon>Cerasicoccaceae</taxon>
        <taxon>Ruficoccus</taxon>
    </lineage>
</organism>
<gene>
    <name evidence="2" type="ORF">H5P28_16500</name>
</gene>
<reference evidence="2 3" key="1">
    <citation type="submission" date="2020-07" db="EMBL/GenBank/DDBJ databases">
        <authorList>
            <person name="Feng X."/>
        </authorList>
    </citation>
    <scope>NUCLEOTIDE SEQUENCE [LARGE SCALE GENOMIC DNA]</scope>
    <source>
        <strain evidence="2 3">JCM31066</strain>
    </source>
</reference>
<evidence type="ECO:0000313" key="3">
    <source>
        <dbReference type="Proteomes" id="UP000546464"/>
    </source>
</evidence>
<evidence type="ECO:0000256" key="1">
    <source>
        <dbReference type="SAM" id="Phobius"/>
    </source>
</evidence>
<sequence>MELNNANANDAAKRTQPWLTATLAIIVIVAAFLLPFIASWMDMPTQIVSDEEPFSMFWGVDRLRRRKDRHAGSGVRSGTGVLEHRPHGRRLRLRREGRIDEDRLF</sequence>
<dbReference type="EMBL" id="JACHVB010000054">
    <property type="protein sequence ID" value="MBC2595866.1"/>
    <property type="molecule type" value="Genomic_DNA"/>
</dbReference>
<dbReference type="Proteomes" id="UP000546464">
    <property type="component" value="Unassembled WGS sequence"/>
</dbReference>
<name>A0A842HJX7_9BACT</name>
<comment type="caution">
    <text evidence="2">The sequence shown here is derived from an EMBL/GenBank/DDBJ whole genome shotgun (WGS) entry which is preliminary data.</text>
</comment>
<evidence type="ECO:0000313" key="2">
    <source>
        <dbReference type="EMBL" id="MBC2595866.1"/>
    </source>
</evidence>
<accession>A0A842HJX7</accession>
<proteinExistence type="predicted"/>